<organism evidence="1 2">
    <name type="scientific">Helicobacter brantae</name>
    <dbReference type="NCBI Taxonomy" id="375927"/>
    <lineage>
        <taxon>Bacteria</taxon>
        <taxon>Pseudomonadati</taxon>
        <taxon>Campylobacterota</taxon>
        <taxon>Epsilonproteobacteria</taxon>
        <taxon>Campylobacterales</taxon>
        <taxon>Helicobacteraceae</taxon>
        <taxon>Helicobacter</taxon>
    </lineage>
</organism>
<name>A0A3D8IZW2_9HELI</name>
<comment type="caution">
    <text evidence="1">The sequence shown here is derived from an EMBL/GenBank/DDBJ whole genome shotgun (WGS) entry which is preliminary data.</text>
</comment>
<evidence type="ECO:0000313" key="1">
    <source>
        <dbReference type="EMBL" id="RDU70809.1"/>
    </source>
</evidence>
<proteinExistence type="predicted"/>
<dbReference type="RefSeq" id="WP_115569554.1">
    <property type="nucleotide sequence ID" value="NZ_NXLV01000006.1"/>
</dbReference>
<dbReference type="AlphaFoldDB" id="A0A3D8IZW2"/>
<dbReference type="EMBL" id="NXLV01000006">
    <property type="protein sequence ID" value="RDU70809.1"/>
    <property type="molecule type" value="Genomic_DNA"/>
</dbReference>
<protein>
    <submittedName>
        <fullName evidence="1">Uncharacterized protein</fullName>
    </submittedName>
</protein>
<keyword evidence="2" id="KW-1185">Reference proteome</keyword>
<evidence type="ECO:0000313" key="2">
    <source>
        <dbReference type="Proteomes" id="UP000257045"/>
    </source>
</evidence>
<sequence>METIRKEKNLITLLNDAGILPESICSSANSYKNAEDKAGKRQYQASKDYDESAKYTILNPSKAYENFGLVIFDIDFPIWEERFESNFQKVVQKLKEMGVAYSQSLYGMKLYLRLDKAHIPDFAKDYTVLEQQWSLGNKQKDCICEILHLKNKHCDYALTNDEENTYYTLTNMGNLFKTWNISQEIEEFFEALSVTAIHQKEGNTKTIASRQYGIKDAENVEDEIHRKNAKKFNELGKCMRDFLPWLMDRLEIKIDTHSNDGCNDGVRIAYKLLQNSYAFSREDFEEFLSCYAQLHNGVCFPAGSLAKEFESKVIVPLKEDKPKEDSLAPKQVYVCCNTNTRQYFIIEETQENSGVFDTWEHQSTAFIGNALGVKPSELGFHRIELDNTHPKILSSNGSEITFNPTLNEIARIPERREWINDRSCFDGVELDCRTRILFENIYGLNVELAIMKEAFRFGRYCLGEGMDGRSKLKSFDILLSTQRGTGKSSFVELITKIYMYNPTRAITDFVGKYPEVNSYNGQIMYAGSITERSVSLCYDELGMSRTDFEFLKEVQSPMGTSVPKKMQSTKVINPPHIYCYVSANYDEGTIGKIYYSNDTSLNNSIFLSYNLEAKTLIELLSSKEREWLMSSTEAVSNLRKYLLRVFNTLSDEDKDGIMDCSRFVAKSFYRPQDYLTLTKGSKASASKGEYVKALQNRDIDSLCRVLNDEILGLLEEKQPKIYELLNKKVQEYLDGVSSELDFRRGEHNAVCKVLQITASHYQDCFTSKGENGKLKIG</sequence>
<dbReference type="Proteomes" id="UP000257045">
    <property type="component" value="Unassembled WGS sequence"/>
</dbReference>
<accession>A0A3D8IZW2</accession>
<reference evidence="1 2" key="1">
    <citation type="submission" date="2018-04" db="EMBL/GenBank/DDBJ databases">
        <title>Novel Campyloabacter and Helicobacter Species and Strains.</title>
        <authorList>
            <person name="Mannion A.J."/>
            <person name="Shen Z."/>
            <person name="Fox J.G."/>
        </authorList>
    </citation>
    <scope>NUCLEOTIDE SEQUENCE [LARGE SCALE GENOMIC DNA]</scope>
    <source>
        <strain evidence="1 2">MIT 04-9366</strain>
    </source>
</reference>
<gene>
    <name evidence="1" type="ORF">CQA58_04620</name>
</gene>